<evidence type="ECO:0000256" key="1">
    <source>
        <dbReference type="ARBA" id="ARBA00004202"/>
    </source>
</evidence>
<protein>
    <submittedName>
        <fullName evidence="12">ABC-type cobalamin/Fe3+-siderophores transport system ATPase subunit</fullName>
    </submittedName>
</protein>
<dbReference type="PANTHER" id="PTHR42771:SF2">
    <property type="entry name" value="IRON(3+)-HYDROXAMATE IMPORT ATP-BINDING PROTEIN FHUC"/>
    <property type="match status" value="1"/>
</dbReference>
<comment type="subcellular location">
    <subcellularLocation>
        <location evidence="1">Cell membrane</location>
        <topology evidence="1">Peripheral membrane protein</topology>
    </subcellularLocation>
</comment>
<keyword evidence="5" id="KW-0547">Nucleotide-binding</keyword>
<reference evidence="12" key="1">
    <citation type="submission" date="2023-07" db="EMBL/GenBank/DDBJ databases">
        <title>Genomic Encyclopedia of Type Strains, Phase IV (KMG-IV): sequencing the most valuable type-strain genomes for metagenomic binning, comparative biology and taxonomic classification.</title>
        <authorList>
            <person name="Goeker M."/>
        </authorList>
    </citation>
    <scope>NUCLEOTIDE SEQUENCE [LARGE SCALE GENOMIC DNA]</scope>
    <source>
        <strain evidence="12">DSM 21204</strain>
    </source>
</reference>
<sequence length="527" mass="60796">MQKFFIDLYRWFVYLFLKSIGYYNFDLKTKIQQNLYKILIGWILLIVVLIIYFVTLNQITALNRIVAENNNAQITVSYQAGWISGAIDGNNLFGLPSQFQFLNNQNDFLTTVNNLDPTTITVNELVSQFLLVATNLKLVLSFNLINLILWLIWNWRNLGIVWLKINIKPAIKFLVALELFLGFFYPFFTYFYFKKHQIQYVIIRTDQNFSTIFGSLTTNLKIGFIKKFNKLFLGKNNLSDFDFPIDNFDPNTFLKTEQLSFTYERSFANRFRKSKIIQPEKLILKKISCNLAQNKFTSILGANGSGKSTFLKSVINQNRHYLGNIFWGEKDLKNISLKKFAQNVSHIAQGHELITGIKVYDFVGYGRAPYLSLMSSLKDSDHEIIYQAMKKTSTLHLKDKFTSDLSGGQQQKVLIAMTIAQDTDTVVLDEPTTYLDIKNQIELLEMLKEMQNKDKKTIIAILHDINQAAQYSDEIILIKNGVIYDQGPPTQVINHKSLLEVFNVTADLTIHNNQVYISNVKSTLVEI</sequence>
<dbReference type="InterPro" id="IPR017871">
    <property type="entry name" value="ABC_transporter-like_CS"/>
</dbReference>
<comment type="caution">
    <text evidence="12">The sequence shown here is derived from an EMBL/GenBank/DDBJ whole genome shotgun (WGS) entry which is preliminary data.</text>
</comment>
<gene>
    <name evidence="12" type="ORF">J2Z62_000229</name>
</gene>
<dbReference type="Gene3D" id="3.40.50.300">
    <property type="entry name" value="P-loop containing nucleotide triphosphate hydrolases"/>
    <property type="match status" value="1"/>
</dbReference>
<evidence type="ECO:0000256" key="4">
    <source>
        <dbReference type="ARBA" id="ARBA00022496"/>
    </source>
</evidence>
<keyword evidence="7" id="KW-0408">Iron</keyword>
<keyword evidence="3" id="KW-1003">Cell membrane</keyword>
<dbReference type="EMBL" id="JAUSWO010000001">
    <property type="protein sequence ID" value="MDQ0513791.1"/>
    <property type="molecule type" value="Genomic_DNA"/>
</dbReference>
<dbReference type="InterPro" id="IPR027417">
    <property type="entry name" value="P-loop_NTPase"/>
</dbReference>
<feature type="transmembrane region" description="Helical" evidence="10">
    <location>
        <begin position="173"/>
        <end position="193"/>
    </location>
</feature>
<keyword evidence="2" id="KW-0813">Transport</keyword>
<keyword evidence="10" id="KW-0812">Transmembrane</keyword>
<dbReference type="PROSITE" id="PS50893">
    <property type="entry name" value="ABC_TRANSPORTER_2"/>
    <property type="match status" value="1"/>
</dbReference>
<dbReference type="PROSITE" id="PS00211">
    <property type="entry name" value="ABC_TRANSPORTER_1"/>
    <property type="match status" value="1"/>
</dbReference>
<dbReference type="Pfam" id="PF00005">
    <property type="entry name" value="ABC_tran"/>
    <property type="match status" value="1"/>
</dbReference>
<evidence type="ECO:0000256" key="7">
    <source>
        <dbReference type="ARBA" id="ARBA00023004"/>
    </source>
</evidence>
<keyword evidence="9 10" id="KW-0472">Membrane</keyword>
<evidence type="ECO:0000256" key="3">
    <source>
        <dbReference type="ARBA" id="ARBA00022475"/>
    </source>
</evidence>
<evidence type="ECO:0000256" key="8">
    <source>
        <dbReference type="ARBA" id="ARBA00023065"/>
    </source>
</evidence>
<accession>A0ABU0LYL0</accession>
<name>A0ABU0LYL0_9BACT</name>
<dbReference type="InterPro" id="IPR051535">
    <property type="entry name" value="Siderophore_ABC-ATPase"/>
</dbReference>
<feature type="transmembrane region" description="Helical" evidence="10">
    <location>
        <begin position="129"/>
        <end position="153"/>
    </location>
</feature>
<evidence type="ECO:0000259" key="11">
    <source>
        <dbReference type="PROSITE" id="PS50893"/>
    </source>
</evidence>
<proteinExistence type="predicted"/>
<dbReference type="RefSeq" id="WP_256547511.1">
    <property type="nucleotide sequence ID" value="NZ_CP101809.1"/>
</dbReference>
<dbReference type="PANTHER" id="PTHR42771">
    <property type="entry name" value="IRON(3+)-HYDROXAMATE IMPORT ATP-BINDING PROTEIN FHUC"/>
    <property type="match status" value="1"/>
</dbReference>
<feature type="domain" description="ABC transporter" evidence="11">
    <location>
        <begin position="254"/>
        <end position="505"/>
    </location>
</feature>
<organism evidence="12 13">
    <name type="scientific">Mycoplasmoides fastidiosum</name>
    <dbReference type="NCBI Taxonomy" id="92758"/>
    <lineage>
        <taxon>Bacteria</taxon>
        <taxon>Bacillati</taxon>
        <taxon>Mycoplasmatota</taxon>
        <taxon>Mycoplasmoidales</taxon>
        <taxon>Mycoplasmoidaceae</taxon>
        <taxon>Mycoplasmoides</taxon>
    </lineage>
</organism>
<dbReference type="Proteomes" id="UP001240643">
    <property type="component" value="Unassembled WGS sequence"/>
</dbReference>
<evidence type="ECO:0000256" key="6">
    <source>
        <dbReference type="ARBA" id="ARBA00022840"/>
    </source>
</evidence>
<evidence type="ECO:0000256" key="5">
    <source>
        <dbReference type="ARBA" id="ARBA00022741"/>
    </source>
</evidence>
<keyword evidence="13" id="KW-1185">Reference proteome</keyword>
<dbReference type="InterPro" id="IPR003439">
    <property type="entry name" value="ABC_transporter-like_ATP-bd"/>
</dbReference>
<dbReference type="SUPFAM" id="SSF52540">
    <property type="entry name" value="P-loop containing nucleoside triphosphate hydrolases"/>
    <property type="match status" value="1"/>
</dbReference>
<feature type="transmembrane region" description="Helical" evidence="10">
    <location>
        <begin position="35"/>
        <end position="54"/>
    </location>
</feature>
<dbReference type="SMART" id="SM00382">
    <property type="entry name" value="AAA"/>
    <property type="match status" value="1"/>
</dbReference>
<evidence type="ECO:0000256" key="10">
    <source>
        <dbReference type="SAM" id="Phobius"/>
    </source>
</evidence>
<dbReference type="CDD" id="cd03214">
    <property type="entry name" value="ABC_Iron-Siderophores_B12_Hemin"/>
    <property type="match status" value="1"/>
</dbReference>
<dbReference type="InterPro" id="IPR003593">
    <property type="entry name" value="AAA+_ATPase"/>
</dbReference>
<keyword evidence="10" id="KW-1133">Transmembrane helix</keyword>
<evidence type="ECO:0000256" key="9">
    <source>
        <dbReference type="ARBA" id="ARBA00023136"/>
    </source>
</evidence>
<keyword evidence="8" id="KW-0406">Ion transport</keyword>
<keyword evidence="4" id="KW-0410">Iron transport</keyword>
<evidence type="ECO:0000256" key="2">
    <source>
        <dbReference type="ARBA" id="ARBA00022448"/>
    </source>
</evidence>
<keyword evidence="6" id="KW-0067">ATP-binding</keyword>
<evidence type="ECO:0000313" key="12">
    <source>
        <dbReference type="EMBL" id="MDQ0513791.1"/>
    </source>
</evidence>
<evidence type="ECO:0000313" key="13">
    <source>
        <dbReference type="Proteomes" id="UP001240643"/>
    </source>
</evidence>